<dbReference type="PROSITE" id="PS51371">
    <property type="entry name" value="CBS"/>
    <property type="match status" value="1"/>
</dbReference>
<dbReference type="InterPro" id="IPR036052">
    <property type="entry name" value="TrpB-like_PALP_sf"/>
</dbReference>
<dbReference type="Gene3D" id="3.10.20.30">
    <property type="match status" value="1"/>
</dbReference>
<dbReference type="GO" id="GO:0006535">
    <property type="term" value="P:cysteine biosynthetic process from serine"/>
    <property type="evidence" value="ECO:0007669"/>
    <property type="project" value="InterPro"/>
</dbReference>
<dbReference type="FunFam" id="3.40.50.1100:FF:000003">
    <property type="entry name" value="Cystathionine beta-synthase"/>
    <property type="match status" value="1"/>
</dbReference>
<dbReference type="UniPathway" id="UPA00136">
    <property type="reaction ID" value="UER00201"/>
</dbReference>
<dbReference type="InterPro" id="IPR005857">
    <property type="entry name" value="Cysta_beta_synth"/>
</dbReference>
<dbReference type="Pfam" id="PF02597">
    <property type="entry name" value="ThiS"/>
    <property type="match status" value="1"/>
</dbReference>
<dbReference type="InterPro" id="IPR001926">
    <property type="entry name" value="TrpB-like_PALP"/>
</dbReference>
<dbReference type="SUPFAM" id="SSF54285">
    <property type="entry name" value="MoaD/ThiS"/>
    <property type="match status" value="1"/>
</dbReference>
<evidence type="ECO:0000313" key="15">
    <source>
        <dbReference type="Proteomes" id="UP000315217"/>
    </source>
</evidence>
<dbReference type="Gene3D" id="3.40.50.1100">
    <property type="match status" value="2"/>
</dbReference>
<dbReference type="EMBL" id="VBAJ01000272">
    <property type="protein sequence ID" value="TMJ04099.1"/>
    <property type="molecule type" value="Genomic_DNA"/>
</dbReference>
<dbReference type="GO" id="GO:0019343">
    <property type="term" value="P:cysteine biosynthetic process via cystathionine"/>
    <property type="evidence" value="ECO:0007669"/>
    <property type="project" value="InterPro"/>
</dbReference>
<sequence>MTTVYIPTPLRRTTGGQSKVEAAGRSMRALLDALERTYPGIRQQLCDETGEVRSFINIFVNGTEIRQLEGLSTPVQDGDEVSIIPAMAGGRGKSVARKVKSPASRRVRRAVPAPRLSRAGMPATPEEVYDTVLEVIGRTPLVRLHKVTRGIRADLVAKLEYLNPGGSVKDRIGPAMIEDAERRGLLRPGGTIVEATSGNTGVGVAIAAAVRGYRTIFVMPDKMSEEKIRLLRAFGARVIITPTAVAPEDPRSYYNVSRRIAEETPNSFYANQYANPANPHAHYDSTGPEIWRQTGGRLDVVVASMGTGGTISGAGKFLKERHPGLRVIGVDPVGSVFYDYFKTGTMPEPHTYKVEGIGEDFLPKTMDFSVLDDVVQVSDRDAFLTTRRLVREEGLFCGGSGGAAVAGALKYARTLPEMGAGLRMVVILPDSGSRYLSKIFSDDWMREHGMLERELGTVGDLVRSRTIPLVTATRTDAVNEVVAKMKQYDVSQLPVLEDGRLVGMISEVDLLTHLLDGSHRPSDPIQPIIDPAPPVVDPDSPLDVLADIFLSSNAAVVVDHGAVAGIVTKIDVIDHLAKQLGR</sequence>
<evidence type="ECO:0000259" key="12">
    <source>
        <dbReference type="PROSITE" id="PS51371"/>
    </source>
</evidence>
<dbReference type="InterPro" id="IPR016155">
    <property type="entry name" value="Mopterin_synth/thiamin_S_b"/>
</dbReference>
<dbReference type="InterPro" id="IPR046342">
    <property type="entry name" value="CBS_dom_sf"/>
</dbReference>
<evidence type="ECO:0000256" key="4">
    <source>
        <dbReference type="ARBA" id="ARBA00012041"/>
    </source>
</evidence>
<evidence type="ECO:0000256" key="9">
    <source>
        <dbReference type="ARBA" id="ARBA00047490"/>
    </source>
</evidence>
<dbReference type="EC" id="4.2.1.22" evidence="4 10"/>
<dbReference type="AlphaFoldDB" id="A0A537LYH8"/>
<evidence type="ECO:0000256" key="1">
    <source>
        <dbReference type="ARBA" id="ARBA00001933"/>
    </source>
</evidence>
<dbReference type="GO" id="GO:0005737">
    <property type="term" value="C:cytoplasm"/>
    <property type="evidence" value="ECO:0007669"/>
    <property type="project" value="InterPro"/>
</dbReference>
<evidence type="ECO:0000313" key="14">
    <source>
        <dbReference type="EMBL" id="TMJ13081.1"/>
    </source>
</evidence>
<comment type="cofactor">
    <cofactor evidence="1">
        <name>pyridoxal 5'-phosphate</name>
        <dbReference type="ChEBI" id="CHEBI:597326"/>
    </cofactor>
</comment>
<evidence type="ECO:0000256" key="3">
    <source>
        <dbReference type="ARBA" id="ARBA00007103"/>
    </source>
</evidence>
<dbReference type="Proteomes" id="UP000318661">
    <property type="component" value="Unassembled WGS sequence"/>
</dbReference>
<evidence type="ECO:0000256" key="2">
    <source>
        <dbReference type="ARBA" id="ARBA00005003"/>
    </source>
</evidence>
<dbReference type="SUPFAM" id="SSF54631">
    <property type="entry name" value="CBS-domain pair"/>
    <property type="match status" value="1"/>
</dbReference>
<reference evidence="15 16" key="1">
    <citation type="journal article" date="2019" name="Nat. Microbiol.">
        <title>Mediterranean grassland soil C-N compound turnover is dependent on rainfall and depth, and is mediated by genomically divergent microorganisms.</title>
        <authorList>
            <person name="Diamond S."/>
            <person name="Andeer P.F."/>
            <person name="Li Z."/>
            <person name="Crits-Christoph A."/>
            <person name="Burstein D."/>
            <person name="Anantharaman K."/>
            <person name="Lane K.R."/>
            <person name="Thomas B.C."/>
            <person name="Pan C."/>
            <person name="Northen T.R."/>
            <person name="Banfield J.F."/>
        </authorList>
    </citation>
    <scope>NUCLEOTIDE SEQUENCE [LARGE SCALE GENOMIC DNA]</scope>
    <source>
        <strain evidence="14">NP_1</strain>
        <strain evidence="13">NP_2</strain>
    </source>
</reference>
<dbReference type="InterPro" id="IPR012675">
    <property type="entry name" value="Beta-grasp_dom_sf"/>
</dbReference>
<dbReference type="InterPro" id="IPR000644">
    <property type="entry name" value="CBS_dom"/>
</dbReference>
<evidence type="ECO:0000313" key="16">
    <source>
        <dbReference type="Proteomes" id="UP000318661"/>
    </source>
</evidence>
<keyword evidence="7 14" id="KW-0456">Lyase</keyword>
<dbReference type="InterPro" id="IPR003749">
    <property type="entry name" value="ThiS/MoaD-like"/>
</dbReference>
<comment type="catalytic activity">
    <reaction evidence="9">
        <text>L-homocysteine + L-serine = L,L-cystathionine + H2O</text>
        <dbReference type="Rhea" id="RHEA:10112"/>
        <dbReference type="ChEBI" id="CHEBI:15377"/>
        <dbReference type="ChEBI" id="CHEBI:33384"/>
        <dbReference type="ChEBI" id="CHEBI:58161"/>
        <dbReference type="ChEBI" id="CHEBI:58199"/>
        <dbReference type="EC" id="4.2.1.22"/>
    </reaction>
</comment>
<keyword evidence="5" id="KW-0663">Pyridoxal phosphate</keyword>
<evidence type="ECO:0000256" key="7">
    <source>
        <dbReference type="ARBA" id="ARBA00023239"/>
    </source>
</evidence>
<dbReference type="PROSITE" id="PS00901">
    <property type="entry name" value="CYS_SYNTHASE"/>
    <property type="match status" value="1"/>
</dbReference>
<dbReference type="InterPro" id="IPR050214">
    <property type="entry name" value="Cys_Synth/Cystath_Beta-Synth"/>
</dbReference>
<comment type="caution">
    <text evidence="14">The sequence shown here is derived from an EMBL/GenBank/DDBJ whole genome shotgun (WGS) entry which is preliminary data.</text>
</comment>
<dbReference type="CDD" id="cd17074">
    <property type="entry name" value="Ubl_CysO_like"/>
    <property type="match status" value="1"/>
</dbReference>
<dbReference type="PANTHER" id="PTHR10314">
    <property type="entry name" value="CYSTATHIONINE BETA-SYNTHASE"/>
    <property type="match status" value="1"/>
</dbReference>
<comment type="similarity">
    <text evidence="3">Belongs to the cysteine synthase/cystathionine beta-synthase family.</text>
</comment>
<accession>A0A537LYH8</accession>
<evidence type="ECO:0000256" key="5">
    <source>
        <dbReference type="ARBA" id="ARBA00022898"/>
    </source>
</evidence>
<evidence type="ECO:0000256" key="8">
    <source>
        <dbReference type="ARBA" id="ARBA00026192"/>
    </source>
</evidence>
<feature type="domain" description="CBS" evidence="12">
    <location>
        <begin position="463"/>
        <end position="522"/>
    </location>
</feature>
<name>A0A537LYH8_9BACT</name>
<evidence type="ECO:0000313" key="13">
    <source>
        <dbReference type="EMBL" id="TMJ04099.1"/>
    </source>
</evidence>
<dbReference type="FunFam" id="3.40.50.1100:FF:000118">
    <property type="entry name" value="Related to CYS4-cystathionine beta-synthase"/>
    <property type="match status" value="1"/>
</dbReference>
<comment type="pathway">
    <text evidence="2">Amino-acid biosynthesis; L-cysteine biosynthesis; L-cysteine from L-homocysteine and L-serine: step 1/2.</text>
</comment>
<dbReference type="SMART" id="SM00116">
    <property type="entry name" value="CBS"/>
    <property type="match status" value="2"/>
</dbReference>
<dbReference type="GO" id="GO:0016765">
    <property type="term" value="F:transferase activity, transferring alkyl or aryl (other than methyl) groups"/>
    <property type="evidence" value="ECO:0007669"/>
    <property type="project" value="UniProtKB-ARBA"/>
</dbReference>
<dbReference type="InterPro" id="IPR001216">
    <property type="entry name" value="P-phosphate_BS"/>
</dbReference>
<evidence type="ECO:0000256" key="10">
    <source>
        <dbReference type="NCBIfam" id="TIGR01137"/>
    </source>
</evidence>
<dbReference type="Pfam" id="PF00571">
    <property type="entry name" value="CBS"/>
    <property type="match status" value="2"/>
</dbReference>
<organism evidence="14 15">
    <name type="scientific">Candidatus Segetimicrobium genomatis</name>
    <dbReference type="NCBI Taxonomy" id="2569760"/>
    <lineage>
        <taxon>Bacteria</taxon>
        <taxon>Bacillati</taxon>
        <taxon>Candidatus Sysuimicrobiota</taxon>
        <taxon>Candidatus Sysuimicrobiia</taxon>
        <taxon>Candidatus Sysuimicrobiales</taxon>
        <taxon>Candidatus Segetimicrobiaceae</taxon>
        <taxon>Candidatus Segetimicrobium</taxon>
    </lineage>
</organism>
<evidence type="ECO:0000256" key="6">
    <source>
        <dbReference type="ARBA" id="ARBA00023122"/>
    </source>
</evidence>
<gene>
    <name evidence="14" type="ORF">E6G98_01100</name>
    <name evidence="13" type="ORF">E6G99_10810</name>
</gene>
<dbReference type="Proteomes" id="UP000315217">
    <property type="component" value="Unassembled WGS sequence"/>
</dbReference>
<dbReference type="CDD" id="cd01561">
    <property type="entry name" value="CBS_like"/>
    <property type="match status" value="1"/>
</dbReference>
<dbReference type="Pfam" id="PF00291">
    <property type="entry name" value="PALP"/>
    <property type="match status" value="1"/>
</dbReference>
<evidence type="ECO:0000256" key="11">
    <source>
        <dbReference type="PROSITE-ProRule" id="PRU00703"/>
    </source>
</evidence>
<proteinExistence type="inferred from homology"/>
<dbReference type="SUPFAM" id="SSF53686">
    <property type="entry name" value="Tryptophan synthase beta subunit-like PLP-dependent enzymes"/>
    <property type="match status" value="1"/>
</dbReference>
<dbReference type="GO" id="GO:0004122">
    <property type="term" value="F:cystathionine beta-synthase activity"/>
    <property type="evidence" value="ECO:0007669"/>
    <property type="project" value="UniProtKB-UniRule"/>
</dbReference>
<dbReference type="Gene3D" id="3.10.580.10">
    <property type="entry name" value="CBS-domain"/>
    <property type="match status" value="1"/>
</dbReference>
<dbReference type="NCBIfam" id="TIGR01137">
    <property type="entry name" value="cysta_beta"/>
    <property type="match status" value="1"/>
</dbReference>
<keyword evidence="6 11" id="KW-0129">CBS domain</keyword>
<dbReference type="EMBL" id="VBAI01000011">
    <property type="protein sequence ID" value="TMJ13081.1"/>
    <property type="molecule type" value="Genomic_DNA"/>
</dbReference>
<protein>
    <recommendedName>
        <fullName evidence="8 10">Cystathionine beta-synthase</fullName>
        <ecNumber evidence="4 10">4.2.1.22</ecNumber>
    </recommendedName>
</protein>